<reference evidence="6" key="1">
    <citation type="submission" date="2021-09" db="EMBL/GenBank/DDBJ databases">
        <authorList>
            <consortium name="AG Swart"/>
            <person name="Singh M."/>
            <person name="Singh A."/>
            <person name="Seah K."/>
            <person name="Emmerich C."/>
        </authorList>
    </citation>
    <scope>NUCLEOTIDE SEQUENCE</scope>
    <source>
        <strain evidence="6">ATCC30299</strain>
    </source>
</reference>
<protein>
    <recommendedName>
        <fullName evidence="8">Eukaryotic translation initiation factor 4E</fullName>
    </recommendedName>
</protein>
<dbReference type="Proteomes" id="UP001162131">
    <property type="component" value="Unassembled WGS sequence"/>
</dbReference>
<keyword evidence="7" id="KW-1185">Reference proteome</keyword>
<evidence type="ECO:0000256" key="5">
    <source>
        <dbReference type="RuleBase" id="RU004374"/>
    </source>
</evidence>
<comment type="similarity">
    <text evidence="5">Belongs to the eukaryotic initiation factor 4E family.</text>
</comment>
<gene>
    <name evidence="6" type="ORF">BSTOLATCC_MIC35163</name>
</gene>
<evidence type="ECO:0000313" key="7">
    <source>
        <dbReference type="Proteomes" id="UP001162131"/>
    </source>
</evidence>
<dbReference type="Pfam" id="PF01652">
    <property type="entry name" value="IF4E"/>
    <property type="match status" value="1"/>
</dbReference>
<dbReference type="PANTHER" id="PTHR11960:SF66">
    <property type="entry name" value="EUKARYOTIC TRANSLATION INITIATION FACTOR 4E TYPE 3"/>
    <property type="match status" value="1"/>
</dbReference>
<dbReference type="GO" id="GO:0016281">
    <property type="term" value="C:eukaryotic translation initiation factor 4F complex"/>
    <property type="evidence" value="ECO:0007669"/>
    <property type="project" value="TreeGrafter"/>
</dbReference>
<dbReference type="InterPro" id="IPR001040">
    <property type="entry name" value="TIF_eIF_4E"/>
</dbReference>
<name>A0AAU9JB27_9CILI</name>
<sequence>MALELQHNWNAWYDHGDPKRTSKSYEQTLHKICSFHTVQEFWGCYNNLPVLTTLSNKSGYHIMKTGVKPIWEDPENSGVWQLRIKKEDGVQVWKEILIGLVSGQYDAALENFPINGVSISNKQGEYLLNIWTHNSSENNKIPEFFLSLCPNIQPTSSPSFRCCSNLIENSKDL</sequence>
<evidence type="ECO:0000256" key="4">
    <source>
        <dbReference type="ARBA" id="ARBA00022917"/>
    </source>
</evidence>
<keyword evidence="2" id="KW-0810">Translation regulation</keyword>
<dbReference type="AlphaFoldDB" id="A0AAU9JB27"/>
<evidence type="ECO:0000256" key="1">
    <source>
        <dbReference type="ARBA" id="ARBA00022540"/>
    </source>
</evidence>
<dbReference type="PANTHER" id="PTHR11960">
    <property type="entry name" value="EUKARYOTIC TRANSLATION INITIATION FACTOR 4E RELATED"/>
    <property type="match status" value="1"/>
</dbReference>
<dbReference type="InterPro" id="IPR023398">
    <property type="entry name" value="TIF_eIF4e-like"/>
</dbReference>
<proteinExistence type="inferred from homology"/>
<comment type="caution">
    <text evidence="6">The sequence shown here is derived from an EMBL/GenBank/DDBJ whole genome shotgun (WGS) entry which is preliminary data.</text>
</comment>
<dbReference type="GO" id="GO:0006417">
    <property type="term" value="P:regulation of translation"/>
    <property type="evidence" value="ECO:0007669"/>
    <property type="project" value="UniProtKB-KW"/>
</dbReference>
<dbReference type="Gene3D" id="3.30.760.10">
    <property type="entry name" value="RNA Cap, Translation Initiation Factor Eif4e"/>
    <property type="match status" value="1"/>
</dbReference>
<keyword evidence="3 5" id="KW-0694">RNA-binding</keyword>
<keyword evidence="4 5" id="KW-0648">Protein biosynthesis</keyword>
<evidence type="ECO:0000313" key="6">
    <source>
        <dbReference type="EMBL" id="CAG9324142.1"/>
    </source>
</evidence>
<evidence type="ECO:0000256" key="2">
    <source>
        <dbReference type="ARBA" id="ARBA00022845"/>
    </source>
</evidence>
<evidence type="ECO:0000256" key="3">
    <source>
        <dbReference type="ARBA" id="ARBA00022884"/>
    </source>
</evidence>
<dbReference type="SUPFAM" id="SSF55418">
    <property type="entry name" value="eIF4e-like"/>
    <property type="match status" value="1"/>
</dbReference>
<dbReference type="GO" id="GO:0003743">
    <property type="term" value="F:translation initiation factor activity"/>
    <property type="evidence" value="ECO:0007669"/>
    <property type="project" value="UniProtKB-KW"/>
</dbReference>
<organism evidence="6 7">
    <name type="scientific">Blepharisma stoltei</name>
    <dbReference type="NCBI Taxonomy" id="1481888"/>
    <lineage>
        <taxon>Eukaryota</taxon>
        <taxon>Sar</taxon>
        <taxon>Alveolata</taxon>
        <taxon>Ciliophora</taxon>
        <taxon>Postciliodesmatophora</taxon>
        <taxon>Heterotrichea</taxon>
        <taxon>Heterotrichida</taxon>
        <taxon>Blepharismidae</taxon>
        <taxon>Blepharisma</taxon>
    </lineage>
</organism>
<dbReference type="EMBL" id="CAJZBQ010000035">
    <property type="protein sequence ID" value="CAG9324142.1"/>
    <property type="molecule type" value="Genomic_DNA"/>
</dbReference>
<evidence type="ECO:0008006" key="8">
    <source>
        <dbReference type="Google" id="ProtNLM"/>
    </source>
</evidence>
<dbReference type="GO" id="GO:0000340">
    <property type="term" value="F:RNA 7-methylguanosine cap binding"/>
    <property type="evidence" value="ECO:0007669"/>
    <property type="project" value="TreeGrafter"/>
</dbReference>
<keyword evidence="1 5" id="KW-0396">Initiation factor</keyword>
<accession>A0AAU9JB27</accession>